<comment type="caution">
    <text evidence="1">The sequence shown here is derived from an EMBL/GenBank/DDBJ whole genome shotgun (WGS) entry which is preliminary data.</text>
</comment>
<gene>
    <name evidence="1" type="ORF">MRB53_028636</name>
</gene>
<protein>
    <submittedName>
        <fullName evidence="1">Uncharacterized protein</fullName>
    </submittedName>
</protein>
<evidence type="ECO:0000313" key="1">
    <source>
        <dbReference type="EMBL" id="KAJ8620107.1"/>
    </source>
</evidence>
<evidence type="ECO:0000313" key="2">
    <source>
        <dbReference type="Proteomes" id="UP001234297"/>
    </source>
</evidence>
<organism evidence="1 2">
    <name type="scientific">Persea americana</name>
    <name type="common">Avocado</name>
    <dbReference type="NCBI Taxonomy" id="3435"/>
    <lineage>
        <taxon>Eukaryota</taxon>
        <taxon>Viridiplantae</taxon>
        <taxon>Streptophyta</taxon>
        <taxon>Embryophyta</taxon>
        <taxon>Tracheophyta</taxon>
        <taxon>Spermatophyta</taxon>
        <taxon>Magnoliopsida</taxon>
        <taxon>Magnoliidae</taxon>
        <taxon>Laurales</taxon>
        <taxon>Lauraceae</taxon>
        <taxon>Persea</taxon>
    </lineage>
</organism>
<accession>A0ACC2KGG7</accession>
<keyword evidence="2" id="KW-1185">Reference proteome</keyword>
<name>A0ACC2KGG7_PERAE</name>
<dbReference type="EMBL" id="CM056817">
    <property type="protein sequence ID" value="KAJ8620107.1"/>
    <property type="molecule type" value="Genomic_DNA"/>
</dbReference>
<sequence length="121" mass="13815">MAVGLLWSDVCQPLYGAIESSLDYYGAALNVMEIIPHMVQRLSLEADSALLHGMRCPSQSPWIARFKVRKIVSSIQCFEDIQFSTLHPLTIRFSKKVIRHRAPPIRINALEMDFLFNLVEL</sequence>
<proteinExistence type="predicted"/>
<reference evidence="1 2" key="1">
    <citation type="journal article" date="2022" name="Hortic Res">
        <title>A haplotype resolved chromosomal level avocado genome allows analysis of novel avocado genes.</title>
        <authorList>
            <person name="Nath O."/>
            <person name="Fletcher S.J."/>
            <person name="Hayward A."/>
            <person name="Shaw L.M."/>
            <person name="Masouleh A.K."/>
            <person name="Furtado A."/>
            <person name="Henry R.J."/>
            <person name="Mitter N."/>
        </authorList>
    </citation>
    <scope>NUCLEOTIDE SEQUENCE [LARGE SCALE GENOMIC DNA]</scope>
    <source>
        <strain evidence="2">cv. Hass</strain>
    </source>
</reference>
<dbReference type="Proteomes" id="UP001234297">
    <property type="component" value="Chromosome 9"/>
</dbReference>